<sequence length="214" mass="24479">MTDVYKPRSMPVGARNVLRSNDSASLWNCTLSPGWTEPEVHILRKAVMKFGIGNWAKIIESQCLFGKTIAQMNLQLQRMLGQQSTAEFAGLHLDPFVIGEINSKKQGPGIKRKNNCIVNTGGKLTREEIKRRLMEHKRLYEIPDIEWKTIELPKPEDPAAILIAKKDELKMLEEELLRVVEKIQKVRGERRSKSVESSSIDDACEGRDTKRRRK</sequence>
<dbReference type="SUPFAM" id="SSF46689">
    <property type="entry name" value="Homeodomain-like"/>
    <property type="match status" value="1"/>
</dbReference>
<evidence type="ECO:0000313" key="3">
    <source>
        <dbReference type="EMBL" id="KAK9766855.1"/>
    </source>
</evidence>
<dbReference type="Pfam" id="PF00249">
    <property type="entry name" value="Myb_DNA-binding"/>
    <property type="match status" value="1"/>
</dbReference>
<organism evidence="3 4">
    <name type="scientific">Basidiobolus ranarum</name>
    <dbReference type="NCBI Taxonomy" id="34480"/>
    <lineage>
        <taxon>Eukaryota</taxon>
        <taxon>Fungi</taxon>
        <taxon>Fungi incertae sedis</taxon>
        <taxon>Zoopagomycota</taxon>
        <taxon>Entomophthoromycotina</taxon>
        <taxon>Basidiobolomycetes</taxon>
        <taxon>Basidiobolales</taxon>
        <taxon>Basidiobolaceae</taxon>
        <taxon>Basidiobolus</taxon>
    </lineage>
</organism>
<proteinExistence type="predicted"/>
<dbReference type="InterPro" id="IPR009057">
    <property type="entry name" value="Homeodomain-like_sf"/>
</dbReference>
<evidence type="ECO:0000256" key="1">
    <source>
        <dbReference type="SAM" id="MobiDB-lite"/>
    </source>
</evidence>
<keyword evidence="4" id="KW-1185">Reference proteome</keyword>
<accession>A0ABR2WZH1</accession>
<dbReference type="InterPro" id="IPR001005">
    <property type="entry name" value="SANT/Myb"/>
</dbReference>
<reference evidence="3 4" key="1">
    <citation type="submission" date="2023-04" db="EMBL/GenBank/DDBJ databases">
        <title>Genome of Basidiobolus ranarum AG-B5.</title>
        <authorList>
            <person name="Stajich J.E."/>
            <person name="Carter-House D."/>
            <person name="Gryganskyi A."/>
        </authorList>
    </citation>
    <scope>NUCLEOTIDE SEQUENCE [LARGE SCALE GENOMIC DNA]</scope>
    <source>
        <strain evidence="3 4">AG-B5</strain>
    </source>
</reference>
<evidence type="ECO:0000259" key="2">
    <source>
        <dbReference type="Pfam" id="PF00249"/>
    </source>
</evidence>
<dbReference type="Gene3D" id="1.10.10.60">
    <property type="entry name" value="Homeodomain-like"/>
    <property type="match status" value="1"/>
</dbReference>
<name>A0ABR2WZH1_9FUNG</name>
<dbReference type="PANTHER" id="PTHR41733">
    <property type="entry name" value="UBIQUITIN-ASSOCIATED/TRANSLATION ELONGATION FACTOR EF1B, N-TERMINAL, EUKARYOTE"/>
    <property type="match status" value="1"/>
</dbReference>
<evidence type="ECO:0000313" key="4">
    <source>
        <dbReference type="Proteomes" id="UP001479436"/>
    </source>
</evidence>
<protein>
    <recommendedName>
        <fullName evidence="2">Myb-like domain-containing protein</fullName>
    </recommendedName>
</protein>
<dbReference type="EMBL" id="JASJQH010000118">
    <property type="protein sequence ID" value="KAK9766855.1"/>
    <property type="molecule type" value="Genomic_DNA"/>
</dbReference>
<comment type="caution">
    <text evidence="3">The sequence shown here is derived from an EMBL/GenBank/DDBJ whole genome shotgun (WGS) entry which is preliminary data.</text>
</comment>
<dbReference type="Proteomes" id="UP001479436">
    <property type="component" value="Unassembled WGS sequence"/>
</dbReference>
<feature type="domain" description="Myb-like" evidence="2">
    <location>
        <begin position="35"/>
        <end position="74"/>
    </location>
</feature>
<dbReference type="PANTHER" id="PTHR41733:SF1">
    <property type="entry name" value="CHROMOSOME UNDETERMINED SCAFFOLD_30, WHOLE GENOME SHOTGUN SEQUENCE"/>
    <property type="match status" value="1"/>
</dbReference>
<feature type="region of interest" description="Disordered" evidence="1">
    <location>
        <begin position="186"/>
        <end position="214"/>
    </location>
</feature>
<gene>
    <name evidence="3" type="ORF">K7432_003751</name>
</gene>